<gene>
    <name evidence="1" type="ORF">ASU35_10290</name>
</gene>
<keyword evidence="2" id="KW-1185">Reference proteome</keyword>
<protein>
    <submittedName>
        <fullName evidence="1">Uncharacterized protein</fullName>
    </submittedName>
</protein>
<dbReference type="STRING" id="290052.ASU35_10290"/>
<evidence type="ECO:0000313" key="2">
    <source>
        <dbReference type="Proteomes" id="UP000054874"/>
    </source>
</evidence>
<proteinExistence type="predicted"/>
<accession>A0A0V8QFG8</accession>
<comment type="caution">
    <text evidence="1">The sequence shown here is derived from an EMBL/GenBank/DDBJ whole genome shotgun (WGS) entry which is preliminary data.</text>
</comment>
<reference evidence="1 2" key="1">
    <citation type="submission" date="2015-11" db="EMBL/GenBank/DDBJ databases">
        <title>Butyribacter intestini gen. nov., sp. nov., a butyric acid-producing bacterium of the family Lachnospiraceae isolated from the human faeces.</title>
        <authorList>
            <person name="Zou Y."/>
            <person name="Xue W."/>
            <person name="Luo G."/>
            <person name="Lv M."/>
        </authorList>
    </citation>
    <scope>NUCLEOTIDE SEQUENCE [LARGE SCALE GENOMIC DNA]</scope>
    <source>
        <strain evidence="1 2">ACET-33324</strain>
    </source>
</reference>
<name>A0A0V8QFG8_9FIRM</name>
<dbReference type="Proteomes" id="UP000054874">
    <property type="component" value="Unassembled WGS sequence"/>
</dbReference>
<dbReference type="EMBL" id="LNAM01000152">
    <property type="protein sequence ID" value="KSV59139.1"/>
    <property type="molecule type" value="Genomic_DNA"/>
</dbReference>
<dbReference type="RefSeq" id="WP_058352610.1">
    <property type="nucleotide sequence ID" value="NZ_CABMMD010000152.1"/>
</dbReference>
<evidence type="ECO:0000313" key="1">
    <source>
        <dbReference type="EMBL" id="KSV59139.1"/>
    </source>
</evidence>
<dbReference type="AlphaFoldDB" id="A0A0V8QFG8"/>
<organism evidence="1 2">
    <name type="scientific">Acetivibrio ethanolgignens</name>
    <dbReference type="NCBI Taxonomy" id="290052"/>
    <lineage>
        <taxon>Bacteria</taxon>
        <taxon>Bacillati</taxon>
        <taxon>Bacillota</taxon>
        <taxon>Clostridia</taxon>
        <taxon>Eubacteriales</taxon>
        <taxon>Oscillospiraceae</taxon>
        <taxon>Acetivibrio</taxon>
    </lineage>
</organism>
<sequence length="81" mass="9192">MVNLVVDCGCIATIEDRETGTAECPFEKFCTNDECTNETQVEIKSRVASVYDEGNGWRITVDGVLTEFTFKEFESRRIDND</sequence>